<dbReference type="InterPro" id="IPR033985">
    <property type="entry name" value="SusD-like_N"/>
</dbReference>
<dbReference type="Proteomes" id="UP000199513">
    <property type="component" value="Unassembled WGS sequence"/>
</dbReference>
<evidence type="ECO:0000259" key="7">
    <source>
        <dbReference type="Pfam" id="PF14322"/>
    </source>
</evidence>
<dbReference type="GO" id="GO:0009279">
    <property type="term" value="C:cell outer membrane"/>
    <property type="evidence" value="ECO:0007669"/>
    <property type="project" value="UniProtKB-SubCell"/>
</dbReference>
<gene>
    <name evidence="8" type="ORF">SAMN04488541_1001201</name>
</gene>
<dbReference type="Gene3D" id="1.25.40.390">
    <property type="match status" value="1"/>
</dbReference>
<organism evidence="8 9">
    <name type="scientific">Thermoflexibacter ruber</name>
    <dbReference type="NCBI Taxonomy" id="1003"/>
    <lineage>
        <taxon>Bacteria</taxon>
        <taxon>Pseudomonadati</taxon>
        <taxon>Bacteroidota</taxon>
        <taxon>Cytophagia</taxon>
        <taxon>Cytophagales</taxon>
        <taxon>Thermoflexibacteraceae</taxon>
        <taxon>Thermoflexibacter</taxon>
    </lineage>
</organism>
<dbReference type="AlphaFoldDB" id="A0A1I2AMG2"/>
<keyword evidence="5" id="KW-0998">Cell outer membrane</keyword>
<dbReference type="RefSeq" id="WP_177217222.1">
    <property type="nucleotide sequence ID" value="NZ_FONY01000001.1"/>
</dbReference>
<dbReference type="InterPro" id="IPR012944">
    <property type="entry name" value="SusD_RagB_dom"/>
</dbReference>
<dbReference type="STRING" id="1003.SAMN04488541_1001201"/>
<name>A0A1I2AMG2_9BACT</name>
<dbReference type="Pfam" id="PF14322">
    <property type="entry name" value="SusD-like_3"/>
    <property type="match status" value="1"/>
</dbReference>
<comment type="similarity">
    <text evidence="2">Belongs to the SusD family.</text>
</comment>
<evidence type="ECO:0000313" key="9">
    <source>
        <dbReference type="Proteomes" id="UP000199513"/>
    </source>
</evidence>
<comment type="subcellular location">
    <subcellularLocation>
        <location evidence="1">Cell outer membrane</location>
    </subcellularLocation>
</comment>
<evidence type="ECO:0000256" key="5">
    <source>
        <dbReference type="ARBA" id="ARBA00023237"/>
    </source>
</evidence>
<feature type="domain" description="SusD-like N-terminal" evidence="7">
    <location>
        <begin position="101"/>
        <end position="233"/>
    </location>
</feature>
<protein>
    <submittedName>
        <fullName evidence="8">Starch-binding associating with outer membrane</fullName>
    </submittedName>
</protein>
<dbReference type="InterPro" id="IPR011990">
    <property type="entry name" value="TPR-like_helical_dom_sf"/>
</dbReference>
<evidence type="ECO:0000256" key="1">
    <source>
        <dbReference type="ARBA" id="ARBA00004442"/>
    </source>
</evidence>
<evidence type="ECO:0000259" key="6">
    <source>
        <dbReference type="Pfam" id="PF07980"/>
    </source>
</evidence>
<keyword evidence="3" id="KW-0732">Signal</keyword>
<feature type="domain" description="RagB/SusD" evidence="6">
    <location>
        <begin position="440"/>
        <end position="601"/>
    </location>
</feature>
<dbReference type="PROSITE" id="PS51257">
    <property type="entry name" value="PROKAR_LIPOPROTEIN"/>
    <property type="match status" value="1"/>
</dbReference>
<accession>A0A1I2AMG2</accession>
<keyword evidence="9" id="KW-1185">Reference proteome</keyword>
<dbReference type="SUPFAM" id="SSF48452">
    <property type="entry name" value="TPR-like"/>
    <property type="match status" value="1"/>
</dbReference>
<evidence type="ECO:0000256" key="2">
    <source>
        <dbReference type="ARBA" id="ARBA00006275"/>
    </source>
</evidence>
<evidence type="ECO:0000313" key="8">
    <source>
        <dbReference type="EMBL" id="SFE44173.1"/>
    </source>
</evidence>
<proteinExistence type="inferred from homology"/>
<dbReference type="EMBL" id="FONY01000001">
    <property type="protein sequence ID" value="SFE44173.1"/>
    <property type="molecule type" value="Genomic_DNA"/>
</dbReference>
<sequence>MKKLYKIIGFLALINVATFSSCENKLIEKPFTVFTPEYFKTPSGFQSGIVALYSGLRFLYGPEGAVTLGTVGTDEWTYADQPRTGAGGTQDIVTMGNYTLDLGNGQILTPWNRSYFNINLANGLVEFAAQVPMSESEKNIGLAEIRFLRALYYLNLVQHFGAVPLDLGSGELKFNQVAFQDMNRLPLAEVLTKNYQAIIDDLTFATKNLPDRRPANAFRLSKAAAFALLAKAYIHRAYSSAKQATDFENAFTAATEVINNQARYGTTLLPNFADVHRPRNDYNLEIIFSVERIPGNNNANEVGNPTGIGGGKGVDAANDFNPDYTAVRAPLVNSATQPCATRNLLYGRPIRRFCPTPWLYNVAFADKENDSRFDGSFRMVWLATQDGGGFRANIDTGFVLAKTNRIADSLNALTSPTGGRLKPYRVIAPREFYLIGGSFAQNIYPGLSKYEDPDKLTPNDTGGRPFPVIKLSEVYLLAAEAAVQLGRTNEAANFINVLKRRAAFRPGLTNAQVEARYNAIRVSPAQMNLDYILDERTRELCGESNRWPDLAIRGKLLERVKAFNPDGAANIKDFHVLRPIPRSQLDALTVPNASIYQNPGY</sequence>
<evidence type="ECO:0000256" key="4">
    <source>
        <dbReference type="ARBA" id="ARBA00023136"/>
    </source>
</evidence>
<evidence type="ECO:0000256" key="3">
    <source>
        <dbReference type="ARBA" id="ARBA00022729"/>
    </source>
</evidence>
<dbReference type="Pfam" id="PF07980">
    <property type="entry name" value="SusD_RagB"/>
    <property type="match status" value="1"/>
</dbReference>
<keyword evidence="4" id="KW-0472">Membrane</keyword>
<reference evidence="8 9" key="1">
    <citation type="submission" date="2016-10" db="EMBL/GenBank/DDBJ databases">
        <authorList>
            <person name="de Groot N.N."/>
        </authorList>
    </citation>
    <scope>NUCLEOTIDE SEQUENCE [LARGE SCALE GENOMIC DNA]</scope>
    <source>
        <strain>GEY</strain>
        <strain evidence="9">DSM 9560</strain>
    </source>
</reference>